<dbReference type="EMBL" id="JACEIK010000059">
    <property type="protein sequence ID" value="MCD7448381.1"/>
    <property type="molecule type" value="Genomic_DNA"/>
</dbReference>
<name>A0ABS8RNJ6_DATST</name>
<dbReference type="Proteomes" id="UP000823775">
    <property type="component" value="Unassembled WGS sequence"/>
</dbReference>
<keyword evidence="2" id="KW-1185">Reference proteome</keyword>
<comment type="caution">
    <text evidence="1">The sequence shown here is derived from an EMBL/GenBank/DDBJ whole genome shotgun (WGS) entry which is preliminary data.</text>
</comment>
<gene>
    <name evidence="1" type="ORF">HAX54_041116</name>
</gene>
<proteinExistence type="predicted"/>
<protein>
    <submittedName>
        <fullName evidence="1">Uncharacterized protein</fullName>
    </submittedName>
</protein>
<accession>A0ABS8RNJ6</accession>
<reference evidence="1 2" key="1">
    <citation type="journal article" date="2021" name="BMC Genomics">
        <title>Datura genome reveals duplications of psychoactive alkaloid biosynthetic genes and high mutation rate following tissue culture.</title>
        <authorList>
            <person name="Rajewski A."/>
            <person name="Carter-House D."/>
            <person name="Stajich J."/>
            <person name="Litt A."/>
        </authorList>
    </citation>
    <scope>NUCLEOTIDE SEQUENCE [LARGE SCALE GENOMIC DNA]</scope>
    <source>
        <strain evidence="1">AR-01</strain>
    </source>
</reference>
<sequence length="154" mass="17522">MVEGHIYNEAISELRIDPLIEETVANKIHSIHMQICNTEGKNNLGQIEKTPIEGIIEKIQYEDLCSNDRVIITSKSNENLGVETGTIIDMQGVEDGEEVWKVDEAIPLNMKIQDKEVVPLFCIQENNLFENRGEEIQYKPLDLKRTGGFSESLY</sequence>
<organism evidence="1 2">
    <name type="scientific">Datura stramonium</name>
    <name type="common">Jimsonweed</name>
    <name type="synonym">Common thornapple</name>
    <dbReference type="NCBI Taxonomy" id="4076"/>
    <lineage>
        <taxon>Eukaryota</taxon>
        <taxon>Viridiplantae</taxon>
        <taxon>Streptophyta</taxon>
        <taxon>Embryophyta</taxon>
        <taxon>Tracheophyta</taxon>
        <taxon>Spermatophyta</taxon>
        <taxon>Magnoliopsida</taxon>
        <taxon>eudicotyledons</taxon>
        <taxon>Gunneridae</taxon>
        <taxon>Pentapetalae</taxon>
        <taxon>asterids</taxon>
        <taxon>lamiids</taxon>
        <taxon>Solanales</taxon>
        <taxon>Solanaceae</taxon>
        <taxon>Solanoideae</taxon>
        <taxon>Datureae</taxon>
        <taxon>Datura</taxon>
    </lineage>
</organism>
<evidence type="ECO:0000313" key="1">
    <source>
        <dbReference type="EMBL" id="MCD7448381.1"/>
    </source>
</evidence>
<evidence type="ECO:0000313" key="2">
    <source>
        <dbReference type="Proteomes" id="UP000823775"/>
    </source>
</evidence>